<reference evidence="4" key="1">
    <citation type="journal article" date="2019" name="Nat. Med.">
        <title>A library of human gut bacterial isolates paired with longitudinal multiomics data enables mechanistic microbiome research.</title>
        <authorList>
            <person name="Poyet M."/>
            <person name="Groussin M."/>
            <person name="Gibbons S.M."/>
            <person name="Avila-Pacheco J."/>
            <person name="Jiang X."/>
            <person name="Kearney S.M."/>
            <person name="Perrotta A.R."/>
            <person name="Berdy B."/>
            <person name="Zhao S."/>
            <person name="Lieberman T.D."/>
            <person name="Swanson P.K."/>
            <person name="Smith M."/>
            <person name="Roesemann S."/>
            <person name="Alexander J.E."/>
            <person name="Rich S.A."/>
            <person name="Livny J."/>
            <person name="Vlamakis H."/>
            <person name="Clish C."/>
            <person name="Bullock K."/>
            <person name="Deik A."/>
            <person name="Scott J."/>
            <person name="Pierce K.A."/>
            <person name="Xavier R.J."/>
            <person name="Alm E.J."/>
        </authorList>
    </citation>
    <scope>NUCLEOTIDE SEQUENCE</scope>
    <source>
        <strain evidence="4">BIOML-A179</strain>
    </source>
</reference>
<dbReference type="InterPro" id="IPR001347">
    <property type="entry name" value="SIS_dom"/>
</dbReference>
<protein>
    <submittedName>
        <fullName evidence="4">SIS domain-containing protein</fullName>
    </submittedName>
</protein>
<sequence length="288" mass="32856">MKLVTELKELKQLNKLTNSEIQVVDYLLDYPQEIAKLSSRQLATLTHTSAATVVRVCQKVGMSGYGEFKLKYLQEISQTPRHINRENPITSNESIHTILNKVAALKMTAIEETKKGIDLDQLTRVAKLLNHSTFIDLYAFDNNLHLAKYAAANFLYAGKNSAIQDGSNAQFMQAMVSSEGHVAMMISRTGENVMLARIAKLLQEKNIPIIMITESKNSTLAGLSTEHLYVYNVHRFSDMGTLLFQTSAEYIFELLFVILFSQNFENSIRQNKRYEEINEYHDLYKKFL</sequence>
<dbReference type="EMBL" id="WMQV01000005">
    <property type="protein sequence ID" value="MTL93578.1"/>
    <property type="molecule type" value="Genomic_DNA"/>
</dbReference>
<dbReference type="InterPro" id="IPR035472">
    <property type="entry name" value="RpiR-like_SIS"/>
</dbReference>
<dbReference type="InterPro" id="IPR009057">
    <property type="entry name" value="Homeodomain-like_sf"/>
</dbReference>
<dbReference type="CDD" id="cd05013">
    <property type="entry name" value="SIS_RpiR"/>
    <property type="match status" value="1"/>
</dbReference>
<dbReference type="PANTHER" id="PTHR30514">
    <property type="entry name" value="GLUCOKINASE"/>
    <property type="match status" value="1"/>
</dbReference>
<keyword evidence="3" id="KW-0804">Transcription</keyword>
<evidence type="ECO:0000313" key="4">
    <source>
        <dbReference type="EMBL" id="MTL93578.1"/>
    </source>
</evidence>
<dbReference type="Pfam" id="PF01380">
    <property type="entry name" value="SIS"/>
    <property type="match status" value="1"/>
</dbReference>
<dbReference type="Gene3D" id="1.10.10.10">
    <property type="entry name" value="Winged helix-like DNA-binding domain superfamily/Winged helix DNA-binding domain"/>
    <property type="match status" value="1"/>
</dbReference>
<proteinExistence type="predicted"/>
<organism evidence="4">
    <name type="scientific">Turicibacter sanguinis</name>
    <dbReference type="NCBI Taxonomy" id="154288"/>
    <lineage>
        <taxon>Bacteria</taxon>
        <taxon>Bacillati</taxon>
        <taxon>Bacillota</taxon>
        <taxon>Erysipelotrichia</taxon>
        <taxon>Erysipelotrichales</taxon>
        <taxon>Turicibacteraceae</taxon>
        <taxon>Turicibacter</taxon>
    </lineage>
</organism>
<dbReference type="GO" id="GO:0003677">
    <property type="term" value="F:DNA binding"/>
    <property type="evidence" value="ECO:0007669"/>
    <property type="project" value="UniProtKB-KW"/>
</dbReference>
<evidence type="ECO:0000256" key="3">
    <source>
        <dbReference type="ARBA" id="ARBA00023163"/>
    </source>
</evidence>
<dbReference type="SUPFAM" id="SSF46689">
    <property type="entry name" value="Homeodomain-like"/>
    <property type="match status" value="1"/>
</dbReference>
<evidence type="ECO:0000256" key="2">
    <source>
        <dbReference type="ARBA" id="ARBA00023125"/>
    </source>
</evidence>
<dbReference type="Pfam" id="PF01418">
    <property type="entry name" value="HTH_6"/>
    <property type="match status" value="1"/>
</dbReference>
<keyword evidence="1" id="KW-0805">Transcription regulation</keyword>
<keyword evidence="2" id="KW-0238">DNA-binding</keyword>
<evidence type="ECO:0000256" key="1">
    <source>
        <dbReference type="ARBA" id="ARBA00023015"/>
    </source>
</evidence>
<name>A0A6G2CME9_9FIRM</name>
<dbReference type="RefSeq" id="WP_129821590.1">
    <property type="nucleotide sequence ID" value="NZ_RCYV01000013.1"/>
</dbReference>
<dbReference type="InterPro" id="IPR000281">
    <property type="entry name" value="HTH_RpiR"/>
</dbReference>
<accession>A0A6G2CME9</accession>
<dbReference type="GO" id="GO:1901135">
    <property type="term" value="P:carbohydrate derivative metabolic process"/>
    <property type="evidence" value="ECO:0007669"/>
    <property type="project" value="InterPro"/>
</dbReference>
<dbReference type="InterPro" id="IPR046348">
    <property type="entry name" value="SIS_dom_sf"/>
</dbReference>
<dbReference type="GO" id="GO:0003700">
    <property type="term" value="F:DNA-binding transcription factor activity"/>
    <property type="evidence" value="ECO:0007669"/>
    <property type="project" value="InterPro"/>
</dbReference>
<dbReference type="InterPro" id="IPR036388">
    <property type="entry name" value="WH-like_DNA-bd_sf"/>
</dbReference>
<dbReference type="AlphaFoldDB" id="A0A6G2CME9"/>
<gene>
    <name evidence="4" type="ORF">GMA64_03460</name>
</gene>
<dbReference type="Gene3D" id="3.40.50.10490">
    <property type="entry name" value="Glucose-6-phosphate isomerase like protein, domain 1"/>
    <property type="match status" value="1"/>
</dbReference>
<dbReference type="GO" id="GO:0097367">
    <property type="term" value="F:carbohydrate derivative binding"/>
    <property type="evidence" value="ECO:0007669"/>
    <property type="project" value="InterPro"/>
</dbReference>
<dbReference type="InterPro" id="IPR047640">
    <property type="entry name" value="RpiR-like"/>
</dbReference>
<dbReference type="PROSITE" id="PS51071">
    <property type="entry name" value="HTH_RPIR"/>
    <property type="match status" value="1"/>
</dbReference>
<comment type="caution">
    <text evidence="4">The sequence shown here is derived from an EMBL/GenBank/DDBJ whole genome shotgun (WGS) entry which is preliminary data.</text>
</comment>
<dbReference type="PANTHER" id="PTHR30514:SF10">
    <property type="entry name" value="MURR_RPIR FAMILY TRANSCRIPTIONAL REGULATOR"/>
    <property type="match status" value="1"/>
</dbReference>
<dbReference type="SUPFAM" id="SSF53697">
    <property type="entry name" value="SIS domain"/>
    <property type="match status" value="1"/>
</dbReference>